<dbReference type="Gene3D" id="3.80.10.10">
    <property type="entry name" value="Ribonuclease Inhibitor"/>
    <property type="match status" value="1"/>
</dbReference>
<keyword evidence="2" id="KW-1185">Reference proteome</keyword>
<dbReference type="InterPro" id="IPR032675">
    <property type="entry name" value="LRR_dom_sf"/>
</dbReference>
<evidence type="ECO:0000313" key="2">
    <source>
        <dbReference type="Proteomes" id="UP001219933"/>
    </source>
</evidence>
<protein>
    <submittedName>
        <fullName evidence="1">Uncharacterized protein</fullName>
    </submittedName>
</protein>
<organism evidence="1 2">
    <name type="scientific">Malassezia cuniculi</name>
    <dbReference type="NCBI Taxonomy" id="948313"/>
    <lineage>
        <taxon>Eukaryota</taxon>
        <taxon>Fungi</taxon>
        <taxon>Dikarya</taxon>
        <taxon>Basidiomycota</taxon>
        <taxon>Ustilaginomycotina</taxon>
        <taxon>Malasseziomycetes</taxon>
        <taxon>Malasseziales</taxon>
        <taxon>Malasseziaceae</taxon>
        <taxon>Malassezia</taxon>
    </lineage>
</organism>
<dbReference type="AlphaFoldDB" id="A0AAF0J8E9"/>
<accession>A0AAF0J8E9</accession>
<proteinExistence type="predicted"/>
<gene>
    <name evidence="1" type="ORF">MCUN1_003651</name>
</gene>
<dbReference type="Proteomes" id="UP001219933">
    <property type="component" value="Chromosome 5"/>
</dbReference>
<dbReference type="SUPFAM" id="SSF52047">
    <property type="entry name" value="RNI-like"/>
    <property type="match status" value="1"/>
</dbReference>
<reference evidence="1" key="1">
    <citation type="submission" date="2023-03" db="EMBL/GenBank/DDBJ databases">
        <title>Mating type loci evolution in Malassezia.</title>
        <authorList>
            <person name="Coelho M.A."/>
        </authorList>
    </citation>
    <scope>NUCLEOTIDE SEQUENCE</scope>
    <source>
        <strain evidence="1">CBS 11721</strain>
    </source>
</reference>
<sequence length="405" mass="44598">MKLVRVFRTLSQRPDLARLVRILEIRVFPFGLAAERLEALEEQIETALGHMHALVALHWTRTGSLSDRLILSMFAHMRALRTVEISGDSRAYSPTLLVDHMPRTVTRLAVVLPDRRFGASLVGLVAALPLESLSVVALQSPVVTDAMLSEMAPYAPNLHRLVLAGCKAVRGHGVLDILRTCAISELSLEGLSISNEMLGELALHFDTLRSLTLTHPGGPNAPFFAQVQAIVHSVPLHTLVIYAKGGSPPVVSGEQADAPATAYDSASNPSLTTSFVKRLIFGRSSRLRTLRIQGIAVSLYQLQMISMSTLSDTLEDLVVHLYEGNCDELARCVARFRRLRLLHIQSHPGSNAEFSEEQLATLAGASPTLRKLGYRNRMWQVDNRTLYPWDMAAGVFPETMMIVRA</sequence>
<name>A0AAF0J8E9_9BASI</name>
<evidence type="ECO:0000313" key="1">
    <source>
        <dbReference type="EMBL" id="WFD36764.1"/>
    </source>
</evidence>
<dbReference type="EMBL" id="CP119881">
    <property type="protein sequence ID" value="WFD36764.1"/>
    <property type="molecule type" value="Genomic_DNA"/>
</dbReference>